<dbReference type="Proteomes" id="UP000001996">
    <property type="component" value="Unassembled WGS sequence"/>
</dbReference>
<feature type="compositionally biased region" description="Low complexity" evidence="2">
    <location>
        <begin position="979"/>
        <end position="993"/>
    </location>
</feature>
<feature type="compositionally biased region" description="Polar residues" evidence="2">
    <location>
        <begin position="860"/>
        <end position="891"/>
    </location>
</feature>
<feature type="compositionally biased region" description="Low complexity" evidence="2">
    <location>
        <begin position="44"/>
        <end position="57"/>
    </location>
</feature>
<evidence type="ECO:0000256" key="2">
    <source>
        <dbReference type="SAM" id="MobiDB-lite"/>
    </source>
</evidence>
<feature type="region of interest" description="Disordered" evidence="2">
    <location>
        <begin position="979"/>
        <end position="1009"/>
    </location>
</feature>
<feature type="compositionally biased region" description="Polar residues" evidence="2">
    <location>
        <begin position="828"/>
        <end position="843"/>
    </location>
</feature>
<feature type="compositionally biased region" description="Polar residues" evidence="2">
    <location>
        <begin position="17"/>
        <end position="28"/>
    </location>
</feature>
<feature type="compositionally biased region" description="Polar residues" evidence="2">
    <location>
        <begin position="411"/>
        <end position="421"/>
    </location>
</feature>
<accession>A5E4Q7</accession>
<feature type="compositionally biased region" description="Polar residues" evidence="2">
    <location>
        <begin position="247"/>
        <end position="257"/>
    </location>
</feature>
<feature type="compositionally biased region" description="Polar residues" evidence="2">
    <location>
        <begin position="226"/>
        <end position="238"/>
    </location>
</feature>
<dbReference type="InParanoid" id="A5E4Q7"/>
<evidence type="ECO:0000256" key="1">
    <source>
        <dbReference type="SAM" id="Coils"/>
    </source>
</evidence>
<feature type="compositionally biased region" description="Polar residues" evidence="2">
    <location>
        <begin position="578"/>
        <end position="617"/>
    </location>
</feature>
<feature type="compositionally biased region" description="Basic and acidic residues" evidence="2">
    <location>
        <begin position="392"/>
        <end position="408"/>
    </location>
</feature>
<dbReference type="OrthoDB" id="4085524at2759"/>
<feature type="region of interest" description="Disordered" evidence="2">
    <location>
        <begin position="734"/>
        <end position="768"/>
    </location>
</feature>
<feature type="region of interest" description="Disordered" evidence="2">
    <location>
        <begin position="226"/>
        <end position="262"/>
    </location>
</feature>
<feature type="region of interest" description="Disordered" evidence="2">
    <location>
        <begin position="392"/>
        <end position="644"/>
    </location>
</feature>
<protein>
    <submittedName>
        <fullName evidence="3">Uncharacterized protein</fullName>
    </submittedName>
</protein>
<dbReference type="eggNOG" id="ENOG502SEET">
    <property type="taxonomic scope" value="Eukaryota"/>
</dbReference>
<dbReference type="AlphaFoldDB" id="A5E4Q7"/>
<gene>
    <name evidence="3" type="ORF">LELG_04596</name>
</gene>
<feature type="compositionally biased region" description="Low complexity" evidence="2">
    <location>
        <begin position="945"/>
        <end position="964"/>
    </location>
</feature>
<feature type="region of interest" description="Disordered" evidence="2">
    <location>
        <begin position="821"/>
        <end position="964"/>
    </location>
</feature>
<feature type="compositionally biased region" description="Polar residues" evidence="2">
    <location>
        <begin position="58"/>
        <end position="145"/>
    </location>
</feature>
<reference evidence="3 4" key="1">
    <citation type="journal article" date="2009" name="Nature">
        <title>Evolution of pathogenicity and sexual reproduction in eight Candida genomes.</title>
        <authorList>
            <person name="Butler G."/>
            <person name="Rasmussen M.D."/>
            <person name="Lin M.F."/>
            <person name="Santos M.A."/>
            <person name="Sakthikumar S."/>
            <person name="Munro C.A."/>
            <person name="Rheinbay E."/>
            <person name="Grabherr M."/>
            <person name="Forche A."/>
            <person name="Reedy J.L."/>
            <person name="Agrafioti I."/>
            <person name="Arnaud M.B."/>
            <person name="Bates S."/>
            <person name="Brown A.J."/>
            <person name="Brunke S."/>
            <person name="Costanzo M.C."/>
            <person name="Fitzpatrick D.A."/>
            <person name="de Groot P.W."/>
            <person name="Harris D."/>
            <person name="Hoyer L.L."/>
            <person name="Hube B."/>
            <person name="Klis F.M."/>
            <person name="Kodira C."/>
            <person name="Lennard N."/>
            <person name="Logue M.E."/>
            <person name="Martin R."/>
            <person name="Neiman A.M."/>
            <person name="Nikolaou E."/>
            <person name="Quail M.A."/>
            <person name="Quinn J."/>
            <person name="Santos M.C."/>
            <person name="Schmitzberger F.F."/>
            <person name="Sherlock G."/>
            <person name="Shah P."/>
            <person name="Silverstein K.A."/>
            <person name="Skrzypek M.S."/>
            <person name="Soll D."/>
            <person name="Staggs R."/>
            <person name="Stansfield I."/>
            <person name="Stumpf M.P."/>
            <person name="Sudbery P.E."/>
            <person name="Srikantha T."/>
            <person name="Zeng Q."/>
            <person name="Berman J."/>
            <person name="Berriman M."/>
            <person name="Heitman J."/>
            <person name="Gow N.A."/>
            <person name="Lorenz M.C."/>
            <person name="Birren B.W."/>
            <person name="Kellis M."/>
            <person name="Cuomo C.A."/>
        </authorList>
    </citation>
    <scope>NUCLEOTIDE SEQUENCE [LARGE SCALE GENOMIC DNA]</scope>
    <source>
        <strain evidence="4">ATCC 11503 / BCRC 21390 / CBS 2605 / JCM 1781 / NBRC 1676 / NRRL YB-4239</strain>
    </source>
</reference>
<dbReference type="KEGG" id="lel:PVL30_004316"/>
<evidence type="ECO:0000313" key="3">
    <source>
        <dbReference type="EMBL" id="EDK46415.1"/>
    </source>
</evidence>
<feature type="compositionally biased region" description="Basic and acidic residues" evidence="2">
    <location>
        <begin position="915"/>
        <end position="924"/>
    </location>
</feature>
<dbReference type="OMA" id="FNDSYLD"/>
<sequence length="1022" mass="111156">MFKKRERTQHRTAYTGVGQNSGNSQQPNPGARAAALSIGNAFKQQSSQPQPSTSRQSFGSLNTVNSSNYRNGSLSTSRNGSLLQRGSRNSYAPPVTQQPQARVPNSGSRRYSLGSSITSQPRSNRPLNSAGATGRSASRGSNYSHNIDDSFPELYAEQGYDDDHEDSSHAYNMANMRDLKLPVTAEDNFQKPVRMVKKYVPSPTGIKVIEVPESSFDMEIKRSNSMRMNPYNSRSNSLRAPAKKSASRSGSLTSVDSKNLGRRTISSATNHSQAMGSLNEQVTLEDSLGKSAERVARENKLKALEEQIAKEKELEKEVELKRIEYERLRKARLDKEKELEKYAAIQSEEPNVANNRDNTNAAVAETTDVSAHANPNDSDAYIIPPAVAVRSAEPEVKKTNFAETHTEIDNDTQTGDITTASDILLEVQEPHDSASRRSSTGPVEDTLSLLSEDGKNMAPTEQANDEGYSKDELSKVSSESDLNNGMVVKISLGEKGLEEEGNDPRSSILSANQDGIESVETLSSNSSGANEVLKNKDAVSQDANPDLSQNAANYFPLDQSTTPRVETTAADEERNGDLLTSNSKQQQQRQWESNADTRVSQANSSMNSLQPPTIAVNTSSKSSLYSDDTSPKRPLKSAMKSTSFSLLPNNQKSAVKNVNKNSAAHQAYLSLTTAENTRLNSSISTLPNPPTSRRRSTSRGEVYNLGGVDGGAYPQYSNPNVLHKEAQRKLSHNSLRNSSVNPNAQRHQNPSRGGNATGPANGAGMSNRTMRNSTYVQPIKPHPALQPNYVSPSKLKVQELYAKAQARPYSNFAPLEKTSSFEKEVPENQRQSQQPGNTAQVPQKKTGPKRTTLRSPNPPSATQNHASRPLYSQPQNNGRTGNANISANPSGYKSRFNDSDDDLPGASFGGKFKSRFADSDDDLPRGGGGGSGGMQSLAPMPEARYNNSKNNYNNNKSNSNYNTGASSAAAATNYANNNQWQAQSQAQAQAQAQFSPSYEDQDLGSKQKKKFGKLRKLFGLKS</sequence>
<keyword evidence="1" id="KW-0175">Coiled coil</keyword>
<dbReference type="FunCoup" id="A5E4Q7">
    <property type="interactions" value="71"/>
</dbReference>
<dbReference type="HOGENOM" id="CLU_328171_0_0_1"/>
<proteinExistence type="predicted"/>
<feature type="compositionally biased region" description="Polar residues" evidence="2">
    <location>
        <begin position="541"/>
        <end position="565"/>
    </location>
</feature>
<feature type="compositionally biased region" description="Basic residues" evidence="2">
    <location>
        <begin position="1"/>
        <end position="10"/>
    </location>
</feature>
<keyword evidence="4" id="KW-1185">Reference proteome</keyword>
<feature type="region of interest" description="Disordered" evidence="2">
    <location>
        <begin position="1"/>
        <end position="149"/>
    </location>
</feature>
<dbReference type="GeneID" id="5231290"/>
<dbReference type="EMBL" id="CH981529">
    <property type="protein sequence ID" value="EDK46415.1"/>
    <property type="molecule type" value="Genomic_DNA"/>
</dbReference>
<dbReference type="VEuPathDB" id="FungiDB:LELG_04596"/>
<feature type="region of interest" description="Disordered" evidence="2">
    <location>
        <begin position="680"/>
        <end position="718"/>
    </location>
</feature>
<feature type="compositionally biased region" description="Low complexity" evidence="2">
    <location>
        <begin position="618"/>
        <end position="628"/>
    </location>
</feature>
<feature type="compositionally biased region" description="Polar residues" evidence="2">
    <location>
        <begin position="734"/>
        <end position="752"/>
    </location>
</feature>
<feature type="coiled-coil region" evidence="1">
    <location>
        <begin position="294"/>
        <end position="348"/>
    </location>
</feature>
<feature type="compositionally biased region" description="Polar residues" evidence="2">
    <location>
        <begin position="504"/>
        <end position="529"/>
    </location>
</feature>
<organism evidence="3 4">
    <name type="scientific">Lodderomyces elongisporus (strain ATCC 11503 / CBS 2605 / JCM 1781 / NBRC 1676 / NRRL YB-4239)</name>
    <name type="common">Yeast</name>
    <name type="synonym">Saccharomyces elongisporus</name>
    <dbReference type="NCBI Taxonomy" id="379508"/>
    <lineage>
        <taxon>Eukaryota</taxon>
        <taxon>Fungi</taxon>
        <taxon>Dikarya</taxon>
        <taxon>Ascomycota</taxon>
        <taxon>Saccharomycotina</taxon>
        <taxon>Pichiomycetes</taxon>
        <taxon>Debaryomycetaceae</taxon>
        <taxon>Candida/Lodderomyces clade</taxon>
        <taxon>Lodderomyces</taxon>
    </lineage>
</organism>
<name>A5E4Q7_LODEL</name>
<feature type="compositionally biased region" description="Low complexity" evidence="2">
    <location>
        <begin position="753"/>
        <end position="764"/>
    </location>
</feature>
<evidence type="ECO:0000313" key="4">
    <source>
        <dbReference type="Proteomes" id="UP000001996"/>
    </source>
</evidence>